<protein>
    <submittedName>
        <fullName evidence="1">Uncharacterized protein</fullName>
    </submittedName>
</protein>
<proteinExistence type="predicted"/>
<organism evidence="1">
    <name type="scientific">Anguilla anguilla</name>
    <name type="common">European freshwater eel</name>
    <name type="synonym">Muraena anguilla</name>
    <dbReference type="NCBI Taxonomy" id="7936"/>
    <lineage>
        <taxon>Eukaryota</taxon>
        <taxon>Metazoa</taxon>
        <taxon>Chordata</taxon>
        <taxon>Craniata</taxon>
        <taxon>Vertebrata</taxon>
        <taxon>Euteleostomi</taxon>
        <taxon>Actinopterygii</taxon>
        <taxon>Neopterygii</taxon>
        <taxon>Teleostei</taxon>
        <taxon>Anguilliformes</taxon>
        <taxon>Anguillidae</taxon>
        <taxon>Anguilla</taxon>
    </lineage>
</organism>
<reference evidence="1" key="1">
    <citation type="submission" date="2014-11" db="EMBL/GenBank/DDBJ databases">
        <authorList>
            <person name="Amaro Gonzalez C."/>
        </authorList>
    </citation>
    <scope>NUCLEOTIDE SEQUENCE</scope>
</reference>
<evidence type="ECO:0000313" key="1">
    <source>
        <dbReference type="EMBL" id="JAH43341.1"/>
    </source>
</evidence>
<accession>A0A0E9SPX1</accession>
<dbReference type="EMBL" id="GBXM01065236">
    <property type="protein sequence ID" value="JAH43341.1"/>
    <property type="molecule type" value="Transcribed_RNA"/>
</dbReference>
<name>A0A0E9SPX1_ANGAN</name>
<reference evidence="1" key="2">
    <citation type="journal article" date="2015" name="Fish Shellfish Immunol.">
        <title>Early steps in the European eel (Anguilla anguilla)-Vibrio vulnificus interaction in the gills: Role of the RtxA13 toxin.</title>
        <authorList>
            <person name="Callol A."/>
            <person name="Pajuelo D."/>
            <person name="Ebbesson L."/>
            <person name="Teles M."/>
            <person name="MacKenzie S."/>
            <person name="Amaro C."/>
        </authorList>
    </citation>
    <scope>NUCLEOTIDE SEQUENCE</scope>
</reference>
<dbReference type="AlphaFoldDB" id="A0A0E9SPX1"/>
<sequence>MHFLTYETHSSAHCGNCTNTRPRLADFSFFHFADLLACDLYFQGLANILTEEGLISSACIAQQATVFLL</sequence>